<keyword evidence="14" id="KW-1185">Reference proteome</keyword>
<dbReference type="SUPFAM" id="SSF58104">
    <property type="entry name" value="Methyl-accepting chemotaxis protein (MCP) signaling domain"/>
    <property type="match status" value="1"/>
</dbReference>
<evidence type="ECO:0000313" key="14">
    <source>
        <dbReference type="Proteomes" id="UP000611945"/>
    </source>
</evidence>
<dbReference type="Gene3D" id="3.30.450.20">
    <property type="entry name" value="PAS domain"/>
    <property type="match status" value="1"/>
</dbReference>
<evidence type="ECO:0000313" key="13">
    <source>
        <dbReference type="EMBL" id="MBD7977534.1"/>
    </source>
</evidence>
<dbReference type="InterPro" id="IPR013655">
    <property type="entry name" value="PAS_fold_3"/>
</dbReference>
<dbReference type="PROSITE" id="PS50112">
    <property type="entry name" value="PAS"/>
    <property type="match status" value="1"/>
</dbReference>
<evidence type="ECO:0000256" key="3">
    <source>
        <dbReference type="ARBA" id="ARBA00022481"/>
    </source>
</evidence>
<evidence type="ECO:0000256" key="4">
    <source>
        <dbReference type="ARBA" id="ARBA00022692"/>
    </source>
</evidence>
<dbReference type="CDD" id="cd11386">
    <property type="entry name" value="MCP_signal"/>
    <property type="match status" value="1"/>
</dbReference>
<dbReference type="InterPro" id="IPR035965">
    <property type="entry name" value="PAS-like_dom_sf"/>
</dbReference>
<comment type="similarity">
    <text evidence="8">Belongs to the methyl-accepting chemotaxis (MCP) protein family.</text>
</comment>
<dbReference type="InterPro" id="IPR004089">
    <property type="entry name" value="MCPsignal_dom"/>
</dbReference>
<feature type="transmembrane region" description="Helical" evidence="10">
    <location>
        <begin position="173"/>
        <end position="191"/>
    </location>
</feature>
<evidence type="ECO:0000259" key="11">
    <source>
        <dbReference type="PROSITE" id="PS50111"/>
    </source>
</evidence>
<feature type="domain" description="Methyl-accepting transducer" evidence="11">
    <location>
        <begin position="250"/>
        <end position="486"/>
    </location>
</feature>
<proteinExistence type="inferred from homology"/>
<reference evidence="13 14" key="1">
    <citation type="submission" date="2020-08" db="EMBL/GenBank/DDBJ databases">
        <title>A Genomic Blueprint of the Chicken Gut Microbiome.</title>
        <authorList>
            <person name="Gilroy R."/>
            <person name="Ravi A."/>
            <person name="Getino M."/>
            <person name="Pursley I."/>
            <person name="Horton D.L."/>
            <person name="Alikhan N.-F."/>
            <person name="Baker D."/>
            <person name="Gharbi K."/>
            <person name="Hall N."/>
            <person name="Watson M."/>
            <person name="Adriaenssens E.M."/>
            <person name="Foster-Nyarko E."/>
            <person name="Jarju S."/>
            <person name="Secka A."/>
            <person name="Antonio M."/>
            <person name="Oren A."/>
            <person name="Chaudhuri R."/>
            <person name="La Ragione R.M."/>
            <person name="Hildebrand F."/>
            <person name="Pallen M.J."/>
        </authorList>
    </citation>
    <scope>NUCLEOTIDE SEQUENCE [LARGE SCALE GENOMIC DNA]</scope>
    <source>
        <strain evidence="13 14">Sa2CUA2</strain>
    </source>
</reference>
<dbReference type="Pfam" id="PF08447">
    <property type="entry name" value="PAS_3"/>
    <property type="match status" value="1"/>
</dbReference>
<dbReference type="SMART" id="SM00283">
    <property type="entry name" value="MA"/>
    <property type="match status" value="1"/>
</dbReference>
<evidence type="ECO:0000256" key="9">
    <source>
        <dbReference type="PROSITE-ProRule" id="PRU00284"/>
    </source>
</evidence>
<feature type="transmembrane region" description="Helical" evidence="10">
    <location>
        <begin position="146"/>
        <end position="167"/>
    </location>
</feature>
<keyword evidence="5 10" id="KW-1133">Transmembrane helix</keyword>
<dbReference type="PANTHER" id="PTHR32089">
    <property type="entry name" value="METHYL-ACCEPTING CHEMOTAXIS PROTEIN MCPB"/>
    <property type="match status" value="1"/>
</dbReference>
<protein>
    <submittedName>
        <fullName evidence="13">Methyl-accepting chemotaxis protein</fullName>
    </submittedName>
</protein>
<dbReference type="NCBIfam" id="TIGR00229">
    <property type="entry name" value="sensory_box"/>
    <property type="match status" value="1"/>
</dbReference>
<dbReference type="Proteomes" id="UP000611945">
    <property type="component" value="Unassembled WGS sequence"/>
</dbReference>
<dbReference type="InterPro" id="IPR004090">
    <property type="entry name" value="Chemotax_Me-accpt_rcpt"/>
</dbReference>
<evidence type="ECO:0000256" key="8">
    <source>
        <dbReference type="ARBA" id="ARBA00029447"/>
    </source>
</evidence>
<evidence type="ECO:0000256" key="2">
    <source>
        <dbReference type="ARBA" id="ARBA00022475"/>
    </source>
</evidence>
<dbReference type="PROSITE" id="PS50111">
    <property type="entry name" value="CHEMOTAXIS_TRANSDUC_2"/>
    <property type="match status" value="1"/>
</dbReference>
<evidence type="ECO:0000256" key="7">
    <source>
        <dbReference type="ARBA" id="ARBA00023224"/>
    </source>
</evidence>
<dbReference type="PRINTS" id="PR00260">
    <property type="entry name" value="CHEMTRNSDUCR"/>
</dbReference>
<dbReference type="PANTHER" id="PTHR32089:SF74">
    <property type="entry name" value="METHYL-ACCEPTING CHEMOTAXIS PROTEIN AER"/>
    <property type="match status" value="1"/>
</dbReference>
<evidence type="ECO:0000256" key="6">
    <source>
        <dbReference type="ARBA" id="ARBA00023136"/>
    </source>
</evidence>
<gene>
    <name evidence="13" type="ORF">H9642_10060</name>
</gene>
<dbReference type="SUPFAM" id="SSF55785">
    <property type="entry name" value="PYP-like sensor domain (PAS domain)"/>
    <property type="match status" value="1"/>
</dbReference>
<dbReference type="EMBL" id="JACSQG010000004">
    <property type="protein sequence ID" value="MBD7977534.1"/>
    <property type="molecule type" value="Genomic_DNA"/>
</dbReference>
<dbReference type="Pfam" id="PF00015">
    <property type="entry name" value="MCPsignal"/>
    <property type="match status" value="1"/>
</dbReference>
<feature type="domain" description="PAS" evidence="12">
    <location>
        <begin position="21"/>
        <end position="76"/>
    </location>
</feature>
<keyword evidence="6 10" id="KW-0472">Membrane</keyword>
<sequence>MRNNQPITQHERSFPAHQRLISTTDLKGQITYCNDHFMHISGFTREELLRAPHNLVRHPDVPAAVFEHMWATLKKGEPWMGIVKNRCKNGDFYWVNAYVVPVLVDGQTIGYESVRVKPTSEQIQRAEALYQRINAGKPPVPRRDRWLPVLLNWLPFILVSQIGFAVGAQLNSFWGFAVAAVLSVPLGLIGLRWQTRGLRRLLHLGQQQSMADPLIAQMYTDSRGVQGRIELAMLSQEAHLKTCLTRLQDNAERLTRQALQADGLANSSSAGLKRQRQETEAVAASIHLLSSATQEVARSIGHTATATQQANALANEGRAIAAHASQTIEQLSKAVGESSATVARLADDSTEIGGMVDVIKGIADQTNLLALNAAIEAARAGEMGRGFAVVADEVRSLAKRTSDSTEHIHQLIVKLQSNAAAAVSAMENGRHQADASVSEVLKADQALVGIGDAVHSISTMASQIATAAEQQSSVAEEINRTIDTIAQLAEQTTTEANNTALLSEALTKTAQGQHALVERFNR</sequence>
<evidence type="ECO:0000259" key="12">
    <source>
        <dbReference type="PROSITE" id="PS50112"/>
    </source>
</evidence>
<dbReference type="InterPro" id="IPR000014">
    <property type="entry name" value="PAS"/>
</dbReference>
<name>A0ABR8TQH2_9PSED</name>
<keyword evidence="7 9" id="KW-0807">Transducer</keyword>
<evidence type="ECO:0000256" key="1">
    <source>
        <dbReference type="ARBA" id="ARBA00004236"/>
    </source>
</evidence>
<comment type="caution">
    <text evidence="13">The sequence shown here is derived from an EMBL/GenBank/DDBJ whole genome shotgun (WGS) entry which is preliminary data.</text>
</comment>
<keyword evidence="3" id="KW-0488">Methylation</keyword>
<organism evidence="13 14">
    <name type="scientific">Serpens gallinarum</name>
    <dbReference type="NCBI Taxonomy" id="2763075"/>
    <lineage>
        <taxon>Bacteria</taxon>
        <taxon>Pseudomonadati</taxon>
        <taxon>Pseudomonadota</taxon>
        <taxon>Gammaproteobacteria</taxon>
        <taxon>Pseudomonadales</taxon>
        <taxon>Pseudomonadaceae</taxon>
        <taxon>Pseudomonas</taxon>
    </lineage>
</organism>
<accession>A0ABR8TQH2</accession>
<dbReference type="CDD" id="cd00130">
    <property type="entry name" value="PAS"/>
    <property type="match status" value="1"/>
</dbReference>
<comment type="subcellular location">
    <subcellularLocation>
        <location evidence="1">Cell membrane</location>
    </subcellularLocation>
</comment>
<keyword evidence="4 10" id="KW-0812">Transmembrane</keyword>
<evidence type="ECO:0000256" key="10">
    <source>
        <dbReference type="SAM" id="Phobius"/>
    </source>
</evidence>
<keyword evidence="2" id="KW-1003">Cell membrane</keyword>
<evidence type="ECO:0000256" key="5">
    <source>
        <dbReference type="ARBA" id="ARBA00022989"/>
    </source>
</evidence>
<dbReference type="Gene3D" id="1.10.287.950">
    <property type="entry name" value="Methyl-accepting chemotaxis protein"/>
    <property type="match status" value="1"/>
</dbReference>